<evidence type="ECO:0000313" key="2">
    <source>
        <dbReference type="Proteomes" id="UP001596461"/>
    </source>
</evidence>
<evidence type="ECO:0000313" key="1">
    <source>
        <dbReference type="EMBL" id="MFC7070613.1"/>
    </source>
</evidence>
<sequence length="341" mass="38827">MATTKLIPYELRMHPSGEASEGDFWDLNELAQYATHTQTRLGGEYSSSLGAEVDTFVDLFEAFCGHHEEELRDLGEEFEQIQNKTLAVSEDWASSNTVVEGTMFLGNYGVKRSIADRRSGDRREDGRDYDDSEEKPLYFLLYVPQQSPRTAYFILERSRRYGVKGPFHIALRQWIHDNYSDDVNVRMTPVTTTDIIPRIRSADRTVRLRLEKAGGPGERHAAFGELFEHEEMNEAIEFRAKGGDDMDLAVDTLEAWHTDDDRSFEVIDDESYDNVKLTVEENDSEETISLTKGETELRKNVDLSEIAAEGDIPLLPEISRRAHGFLSTVAGHRTETQSLFD</sequence>
<organism evidence="1 2">
    <name type="scientific">Halobaculum lipolyticum</name>
    <dbReference type="NCBI Taxonomy" id="3032001"/>
    <lineage>
        <taxon>Archaea</taxon>
        <taxon>Methanobacteriati</taxon>
        <taxon>Methanobacteriota</taxon>
        <taxon>Stenosarchaea group</taxon>
        <taxon>Halobacteria</taxon>
        <taxon>Halobacteriales</taxon>
        <taxon>Haloferacaceae</taxon>
        <taxon>Halobaculum</taxon>
    </lineage>
</organism>
<dbReference type="RefSeq" id="WP_390210856.1">
    <property type="nucleotide sequence ID" value="NZ_JBHTAH010000012.1"/>
</dbReference>
<reference evidence="1 2" key="1">
    <citation type="journal article" date="2019" name="Int. J. Syst. Evol. Microbiol.">
        <title>The Global Catalogue of Microorganisms (GCM) 10K type strain sequencing project: providing services to taxonomists for standard genome sequencing and annotation.</title>
        <authorList>
            <consortium name="The Broad Institute Genomics Platform"/>
            <consortium name="The Broad Institute Genome Sequencing Center for Infectious Disease"/>
            <person name="Wu L."/>
            <person name="Ma J."/>
        </authorList>
    </citation>
    <scope>NUCLEOTIDE SEQUENCE [LARGE SCALE GENOMIC DNA]</scope>
    <source>
        <strain evidence="1 2">DT31</strain>
    </source>
</reference>
<protein>
    <submittedName>
        <fullName evidence="1">Uncharacterized protein</fullName>
    </submittedName>
</protein>
<dbReference type="AlphaFoldDB" id="A0ABD5WJD7"/>
<proteinExistence type="predicted"/>
<dbReference type="Proteomes" id="UP001596461">
    <property type="component" value="Unassembled WGS sequence"/>
</dbReference>
<keyword evidence="2" id="KW-1185">Reference proteome</keyword>
<name>A0ABD5WJD7_9EURY</name>
<comment type="caution">
    <text evidence="1">The sequence shown here is derived from an EMBL/GenBank/DDBJ whole genome shotgun (WGS) entry which is preliminary data.</text>
</comment>
<gene>
    <name evidence="1" type="ORF">ACFQL9_13245</name>
</gene>
<dbReference type="EMBL" id="JBHTAH010000012">
    <property type="protein sequence ID" value="MFC7070613.1"/>
    <property type="molecule type" value="Genomic_DNA"/>
</dbReference>
<accession>A0ABD5WJD7</accession>